<evidence type="ECO:0000313" key="2">
    <source>
        <dbReference type="EMBL" id="CBJ26129.1"/>
    </source>
</evidence>
<proteinExistence type="predicted"/>
<dbReference type="EMBL" id="FN648387">
    <property type="protein sequence ID" value="CBJ26129.1"/>
    <property type="molecule type" value="Genomic_DNA"/>
</dbReference>
<dbReference type="InterPro" id="IPR050115">
    <property type="entry name" value="Proteasome_alpha"/>
</dbReference>
<dbReference type="Gene3D" id="3.60.20.10">
    <property type="entry name" value="Glutamine Phosphoribosylpyrophosphate, subunit 1, domain 1"/>
    <property type="match status" value="1"/>
</dbReference>
<dbReference type="GO" id="GO:0005839">
    <property type="term" value="C:proteasome core complex"/>
    <property type="evidence" value="ECO:0007669"/>
    <property type="project" value="InterPro"/>
</dbReference>
<dbReference type="OrthoDB" id="431557at2759"/>
<dbReference type="AlphaFoldDB" id="D7FQX5"/>
<evidence type="ECO:0000256" key="1">
    <source>
        <dbReference type="ARBA" id="ARBA00022942"/>
    </source>
</evidence>
<dbReference type="PANTHER" id="PTHR11599">
    <property type="entry name" value="PROTEASOME SUBUNIT ALPHA/BETA"/>
    <property type="match status" value="1"/>
</dbReference>
<dbReference type="Pfam" id="PF00227">
    <property type="entry name" value="Proteasome"/>
    <property type="match status" value="1"/>
</dbReference>
<keyword evidence="1 2" id="KW-0647">Proteasome</keyword>
<gene>
    <name evidence="2" type="ORF">Esi_0021_0095</name>
</gene>
<protein>
    <submittedName>
        <fullName evidence="2">Proteasome subunit alpha type 2</fullName>
    </submittedName>
</protein>
<dbReference type="STRING" id="2880.D7FQX5"/>
<accession>D7FQX5</accession>
<evidence type="ECO:0000313" key="3">
    <source>
        <dbReference type="Proteomes" id="UP000002630"/>
    </source>
</evidence>
<organism evidence="2 3">
    <name type="scientific">Ectocarpus siliculosus</name>
    <name type="common">Brown alga</name>
    <name type="synonym">Conferva siliculosa</name>
    <dbReference type="NCBI Taxonomy" id="2880"/>
    <lineage>
        <taxon>Eukaryota</taxon>
        <taxon>Sar</taxon>
        <taxon>Stramenopiles</taxon>
        <taxon>Ochrophyta</taxon>
        <taxon>PX clade</taxon>
        <taxon>Phaeophyceae</taxon>
        <taxon>Ectocarpales</taxon>
        <taxon>Ectocarpaceae</taxon>
        <taxon>Ectocarpus</taxon>
    </lineage>
</organism>
<dbReference type="Proteomes" id="UP000002630">
    <property type="component" value="Linkage Group LG14"/>
</dbReference>
<dbReference type="GO" id="GO:0051603">
    <property type="term" value="P:proteolysis involved in protein catabolic process"/>
    <property type="evidence" value="ECO:0007669"/>
    <property type="project" value="InterPro"/>
</dbReference>
<dbReference type="SUPFAM" id="SSF56235">
    <property type="entry name" value="N-terminal nucleophile aminohydrolases (Ntn hydrolases)"/>
    <property type="match status" value="1"/>
</dbReference>
<keyword evidence="3" id="KW-1185">Reference proteome</keyword>
<name>D7FQX5_ECTSI</name>
<reference evidence="2 3" key="1">
    <citation type="journal article" date="2010" name="Nature">
        <title>The Ectocarpus genome and the independent evolution of multicellularity in brown algae.</title>
        <authorList>
            <person name="Cock J.M."/>
            <person name="Sterck L."/>
            <person name="Rouze P."/>
            <person name="Scornet D."/>
            <person name="Allen A.E."/>
            <person name="Amoutzias G."/>
            <person name="Anthouard V."/>
            <person name="Artiguenave F."/>
            <person name="Aury J.M."/>
            <person name="Badger J.H."/>
            <person name="Beszteri B."/>
            <person name="Billiau K."/>
            <person name="Bonnet E."/>
            <person name="Bothwell J.H."/>
            <person name="Bowler C."/>
            <person name="Boyen C."/>
            <person name="Brownlee C."/>
            <person name="Carrano C.J."/>
            <person name="Charrier B."/>
            <person name="Cho G.Y."/>
            <person name="Coelho S.M."/>
            <person name="Collen J."/>
            <person name="Corre E."/>
            <person name="Da Silva C."/>
            <person name="Delage L."/>
            <person name="Delaroque N."/>
            <person name="Dittami S.M."/>
            <person name="Doulbeau S."/>
            <person name="Elias M."/>
            <person name="Farnham G."/>
            <person name="Gachon C.M."/>
            <person name="Gschloessl B."/>
            <person name="Heesch S."/>
            <person name="Jabbari K."/>
            <person name="Jubin C."/>
            <person name="Kawai H."/>
            <person name="Kimura K."/>
            <person name="Kloareg B."/>
            <person name="Kupper F.C."/>
            <person name="Lang D."/>
            <person name="Le Bail A."/>
            <person name="Leblanc C."/>
            <person name="Lerouge P."/>
            <person name="Lohr M."/>
            <person name="Lopez P.J."/>
            <person name="Martens C."/>
            <person name="Maumus F."/>
            <person name="Michel G."/>
            <person name="Miranda-Saavedra D."/>
            <person name="Morales J."/>
            <person name="Moreau H."/>
            <person name="Motomura T."/>
            <person name="Nagasato C."/>
            <person name="Napoli C.A."/>
            <person name="Nelson D.R."/>
            <person name="Nyvall-Collen P."/>
            <person name="Peters A.F."/>
            <person name="Pommier C."/>
            <person name="Potin P."/>
            <person name="Poulain J."/>
            <person name="Quesneville H."/>
            <person name="Read B."/>
            <person name="Rensing S.A."/>
            <person name="Ritter A."/>
            <person name="Rousvoal S."/>
            <person name="Samanta M."/>
            <person name="Samson G."/>
            <person name="Schroeder D.C."/>
            <person name="Segurens B."/>
            <person name="Strittmatter M."/>
            <person name="Tonon T."/>
            <person name="Tregear J.W."/>
            <person name="Valentin K."/>
            <person name="von Dassow P."/>
            <person name="Yamagishi T."/>
            <person name="Van de Peer Y."/>
            <person name="Wincker P."/>
        </authorList>
    </citation>
    <scope>NUCLEOTIDE SEQUENCE [LARGE SCALE GENOMIC DNA]</scope>
    <source>
        <strain evidence="3">Ec32 / CCAP1310/4</strain>
    </source>
</reference>
<dbReference type="InterPro" id="IPR029055">
    <property type="entry name" value="Ntn_hydrolases_N"/>
</dbReference>
<sequence length="179" mass="19048">MATVSQTKSPLVLDLLTRKIARLSDGIAIMHSGLAADARILTKKAEACCLGYKSKFGEQAIIPVGNLVTEVASILQEYTQMGGVRPFGAAFLVAGIDDDGHGLLYRLDPSGSVTSWKAAAIGKGSAEAEVILHDEFEDLVDRDHALELALSIALRCSSGTTEEDVETAYIERGHRFDGG</sequence>
<dbReference type="OMA" id="HITRHIG"/>
<dbReference type="eggNOG" id="KOG0181">
    <property type="taxonomic scope" value="Eukaryota"/>
</dbReference>
<dbReference type="InterPro" id="IPR001353">
    <property type="entry name" value="Proteasome_sua/b"/>
</dbReference>